<accession>C7XQC9</accession>
<name>C7XQC9_FUSVC</name>
<dbReference type="KEGG" id="fnc:HMPREF0946_01095"/>
<dbReference type="HOGENOM" id="CLU_2493420_0_0_0"/>
<dbReference type="Proteomes" id="UP000016231">
    <property type="component" value="Chromosome"/>
</dbReference>
<sequence>MFECPKGKRKFNVFVPEEDESIDDLSVTDRTEEHDTIYAKNLNEAKMKAFEEYGECVVQWRRKTGWKGGYDYPVTKEIYEDLKNKK</sequence>
<evidence type="ECO:0000313" key="2">
    <source>
        <dbReference type="Proteomes" id="UP000016231"/>
    </source>
</evidence>
<organism evidence="1 2">
    <name type="scientific">Fusobacterium vincentii 3_1_36A2</name>
    <dbReference type="NCBI Taxonomy" id="469604"/>
    <lineage>
        <taxon>Bacteria</taxon>
        <taxon>Fusobacteriati</taxon>
        <taxon>Fusobacteriota</taxon>
        <taxon>Fusobacteriia</taxon>
        <taxon>Fusobacteriales</taxon>
        <taxon>Fusobacteriaceae</taxon>
        <taxon>Fusobacterium</taxon>
    </lineage>
</organism>
<gene>
    <name evidence="1" type="ORF">HMPREF0946_01095</name>
</gene>
<evidence type="ECO:0000313" key="1">
    <source>
        <dbReference type="EMBL" id="EEU33022.1"/>
    </source>
</evidence>
<dbReference type="AlphaFoldDB" id="C7XQC9"/>
<protein>
    <submittedName>
        <fullName evidence="1">Uncharacterized protein</fullName>
    </submittedName>
</protein>
<proteinExistence type="predicted"/>
<reference evidence="1 2" key="1">
    <citation type="submission" date="2013-08" db="EMBL/GenBank/DDBJ databases">
        <title>The Genome Sequence of Fusobacterium sp. 3_1_36A2.</title>
        <authorList>
            <consortium name="The Broad Institute Genome Sequencing Platform"/>
            <person name="Earl A."/>
            <person name="Ward D."/>
            <person name="Feldgarden M."/>
            <person name="Gevers D."/>
            <person name="Strauss J."/>
            <person name="White A."/>
            <person name="Allen-Vercoe E."/>
            <person name="Walker B."/>
            <person name="Young S.K."/>
            <person name="Zeng Q."/>
            <person name="Gargeya S."/>
            <person name="Fitzgerald M."/>
            <person name="Haas B."/>
            <person name="Abouelleil A."/>
            <person name="Alvarado L."/>
            <person name="Arachchi H.M."/>
            <person name="Berlin A.M."/>
            <person name="Chapman S.B."/>
            <person name="Goldberg J."/>
            <person name="Griggs A."/>
            <person name="Gujja S."/>
            <person name="Hansen M."/>
            <person name="Howarth C."/>
            <person name="Imamovic A."/>
            <person name="Larimer J."/>
            <person name="McCowen C."/>
            <person name="Montmayeur A."/>
            <person name="Murphy C."/>
            <person name="Neiman D."/>
            <person name="Pearson M."/>
            <person name="Priest M."/>
            <person name="Roberts A."/>
            <person name="Saif S."/>
            <person name="Shea T."/>
            <person name="Sisk P."/>
            <person name="Sykes S."/>
            <person name="Wortman J."/>
            <person name="Nusbaum C."/>
            <person name="Birren B."/>
        </authorList>
    </citation>
    <scope>NUCLEOTIDE SEQUENCE [LARGE SCALE GENOMIC DNA]</scope>
    <source>
        <strain evidence="1 2">3_1_36A2</strain>
    </source>
</reference>
<dbReference type="RefSeq" id="WP_008799886.1">
    <property type="nucleotide sequence ID" value="NC_022196.1"/>
</dbReference>
<dbReference type="EMBL" id="CP003700">
    <property type="protein sequence ID" value="EEU33022.1"/>
    <property type="molecule type" value="Genomic_DNA"/>
</dbReference>
<dbReference type="STRING" id="469604.HMPREF0946_01095"/>